<keyword evidence="5 10" id="KW-0479">Metal-binding</keyword>
<evidence type="ECO:0000256" key="2">
    <source>
        <dbReference type="ARBA" id="ARBA00004798"/>
    </source>
</evidence>
<organism evidence="16">
    <name type="scientific">Magnetococcus massalia (strain MO-1)</name>
    <dbReference type="NCBI Taxonomy" id="451514"/>
    <lineage>
        <taxon>Bacteria</taxon>
        <taxon>Pseudomonadati</taxon>
        <taxon>Pseudomonadota</taxon>
        <taxon>Magnetococcia</taxon>
        <taxon>Magnetococcales</taxon>
        <taxon>Magnetococcaceae</taxon>
        <taxon>Magnetococcus</taxon>
    </lineage>
</organism>
<proteinExistence type="inferred from homology"/>
<feature type="binding site" evidence="10 12">
    <location>
        <position position="340"/>
    </location>
    <ligand>
        <name>substrate</name>
    </ligand>
</feature>
<feature type="binding site" evidence="10 12">
    <location>
        <position position="126"/>
    </location>
    <ligand>
        <name>substrate</name>
    </ligand>
</feature>
<comment type="subunit">
    <text evidence="10">Monomer.</text>
</comment>
<dbReference type="PANTHER" id="PTHR31637:SF0">
    <property type="entry name" value="2,3-BISPHOSPHOGLYCERATE-INDEPENDENT PHOSPHOGLYCERATE MUTASE"/>
    <property type="match status" value="1"/>
</dbReference>
<reference evidence="16" key="1">
    <citation type="submission" date="2015-04" db="EMBL/GenBank/DDBJ databases">
        <authorList>
            <person name="Syromyatnikov M.Y."/>
            <person name="Popov V.N."/>
        </authorList>
    </citation>
    <scope>NUCLEOTIDE SEQUENCE</scope>
    <source>
        <strain evidence="16">MO-1</strain>
    </source>
</reference>
<comment type="pathway">
    <text evidence="2 10">Carbohydrate degradation; glycolysis; pyruvate from D-glyceraldehyde 3-phosphate: step 3/5.</text>
</comment>
<dbReference type="GO" id="GO:0004619">
    <property type="term" value="F:phosphoglycerate mutase activity"/>
    <property type="evidence" value="ECO:0007669"/>
    <property type="project" value="UniProtKB-UniRule"/>
</dbReference>
<evidence type="ECO:0000256" key="13">
    <source>
        <dbReference type="PIRSR" id="PIRSR001492-3"/>
    </source>
</evidence>
<evidence type="ECO:0000259" key="15">
    <source>
        <dbReference type="Pfam" id="PF06415"/>
    </source>
</evidence>
<dbReference type="CDD" id="cd16010">
    <property type="entry name" value="iPGM"/>
    <property type="match status" value="1"/>
</dbReference>
<dbReference type="GO" id="GO:0006096">
    <property type="term" value="P:glycolytic process"/>
    <property type="evidence" value="ECO:0007669"/>
    <property type="project" value="UniProtKB-UniRule"/>
</dbReference>
<evidence type="ECO:0000313" key="16">
    <source>
        <dbReference type="EMBL" id="CRH07359.1"/>
    </source>
</evidence>
<feature type="domain" description="BPG-independent PGAM N-terminal" evidence="15">
    <location>
        <begin position="85"/>
        <end position="302"/>
    </location>
</feature>
<dbReference type="InterPro" id="IPR036646">
    <property type="entry name" value="PGAM_B_sf"/>
</dbReference>
<feature type="binding site" evidence="10 12">
    <location>
        <position position="194"/>
    </location>
    <ligand>
        <name>substrate</name>
    </ligand>
</feature>
<dbReference type="PIRSF" id="PIRSF001492">
    <property type="entry name" value="IPGAM"/>
    <property type="match status" value="1"/>
</dbReference>
<evidence type="ECO:0000256" key="4">
    <source>
        <dbReference type="ARBA" id="ARBA00012026"/>
    </source>
</evidence>
<evidence type="ECO:0000259" key="14">
    <source>
        <dbReference type="Pfam" id="PF01676"/>
    </source>
</evidence>
<evidence type="ECO:0000256" key="5">
    <source>
        <dbReference type="ARBA" id="ARBA00022723"/>
    </source>
</evidence>
<evidence type="ECO:0000256" key="1">
    <source>
        <dbReference type="ARBA" id="ARBA00000370"/>
    </source>
</evidence>
<dbReference type="Gene3D" id="3.40.1450.10">
    <property type="entry name" value="BPG-independent phosphoglycerate mutase, domain B"/>
    <property type="match status" value="1"/>
</dbReference>
<dbReference type="Gene3D" id="3.40.720.10">
    <property type="entry name" value="Alkaline Phosphatase, subunit A"/>
    <property type="match status" value="1"/>
</dbReference>
<dbReference type="PANTHER" id="PTHR31637">
    <property type="entry name" value="2,3-BISPHOSPHOGLYCERATE-INDEPENDENT PHOSPHOGLYCERATE MUTASE"/>
    <property type="match status" value="1"/>
</dbReference>
<dbReference type="InterPro" id="IPR011258">
    <property type="entry name" value="BPG-indep_PGM_N"/>
</dbReference>
<dbReference type="InterPro" id="IPR006124">
    <property type="entry name" value="Metalloenzyme"/>
</dbReference>
<dbReference type="GO" id="GO:0005829">
    <property type="term" value="C:cytosol"/>
    <property type="evidence" value="ECO:0007669"/>
    <property type="project" value="TreeGrafter"/>
</dbReference>
<dbReference type="UniPathway" id="UPA00109">
    <property type="reaction ID" value="UER00186"/>
</dbReference>
<dbReference type="InterPro" id="IPR005995">
    <property type="entry name" value="Pgm_bpd_ind"/>
</dbReference>
<sequence length="520" mass="56734">MSQQRPKPMTLVILDGWGLRDAAENNAIREANTPNMDDWMQNRPFTQVRTSARDVGLPDGQMGNSEVGHLNLGAGRVVYQDYTRVDCAVEDGSFFENSVLIDGVKKAVAKQGAVHILGLLSPGGVHSHQNQILAAIRAAKQQGAEKIFIHAFLDGRDTPPKSAKEFMAAFEAGLQEIGAGRVATVSGRYFAMDRDKRWERVEKGYRLMVMGDGVAYESAETAIQTAYDEGKSDEFIEPCVIVEKGQPIGKIQSNDTIICMNFRADRVREISHAFTDPAGDFDGFDRGDKLDLAAYICLTEYDVSLKDVAIMYPPEELKNILGHEMDRHGLKQLRAAETEKYAHVTYFFNGGKEEPCAGEDRLLIPSPKVATYDMQPEMSAQQLTDELLGKLEGNPYDLLVVNYANPDMVGHTGQHDAAVTAIETVDAQLGRLADAILQMGGELLITADHGNADQMVDALGRPHTAHTTNPAPLIYLGRNAELAEGRLSDIAPTLLELMGLPKPAEMDGESLVTLAAHAAA</sequence>
<dbReference type="GO" id="GO:0030145">
    <property type="term" value="F:manganese ion binding"/>
    <property type="evidence" value="ECO:0007669"/>
    <property type="project" value="UniProtKB-UniRule"/>
</dbReference>
<keyword evidence="8 10" id="KW-0413">Isomerase</keyword>
<dbReference type="SUPFAM" id="SSF64158">
    <property type="entry name" value="2,3-Bisphosphoglycerate-independent phosphoglycerate mutase, substrate-binding domain"/>
    <property type="match status" value="1"/>
</dbReference>
<evidence type="ECO:0000256" key="3">
    <source>
        <dbReference type="ARBA" id="ARBA00008819"/>
    </source>
</evidence>
<dbReference type="SUPFAM" id="SSF53649">
    <property type="entry name" value="Alkaline phosphatase-like"/>
    <property type="match status" value="1"/>
</dbReference>
<evidence type="ECO:0000256" key="8">
    <source>
        <dbReference type="ARBA" id="ARBA00023235"/>
    </source>
</evidence>
<evidence type="ECO:0000256" key="11">
    <source>
        <dbReference type="PIRSR" id="PIRSR001492-1"/>
    </source>
</evidence>
<dbReference type="Pfam" id="PF06415">
    <property type="entry name" value="iPGM_N"/>
    <property type="match status" value="1"/>
</dbReference>
<name>A0A1S7LMF3_MAGMO</name>
<feature type="binding site" evidence="10 13">
    <location>
        <position position="411"/>
    </location>
    <ligand>
        <name>Mn(2+)</name>
        <dbReference type="ChEBI" id="CHEBI:29035"/>
        <label>1</label>
    </ligand>
</feature>
<dbReference type="AlphaFoldDB" id="A0A1S7LMF3"/>
<feature type="binding site" evidence="10 13">
    <location>
        <position position="15"/>
    </location>
    <ligand>
        <name>Mn(2+)</name>
        <dbReference type="ChEBI" id="CHEBI:29035"/>
        <label>2</label>
    </ligand>
</feature>
<dbReference type="InterPro" id="IPR017850">
    <property type="entry name" value="Alkaline_phosphatase_core_sf"/>
</dbReference>
<evidence type="ECO:0000256" key="12">
    <source>
        <dbReference type="PIRSR" id="PIRSR001492-2"/>
    </source>
</evidence>
<comment type="catalytic activity">
    <reaction evidence="1 10">
        <text>(2R)-2-phosphoglycerate = (2R)-3-phosphoglycerate</text>
        <dbReference type="Rhea" id="RHEA:15901"/>
        <dbReference type="ChEBI" id="CHEBI:58272"/>
        <dbReference type="ChEBI" id="CHEBI:58289"/>
        <dbReference type="EC" id="5.4.2.12"/>
    </reaction>
</comment>
<feature type="binding site" evidence="10 13">
    <location>
        <position position="448"/>
    </location>
    <ligand>
        <name>Mn(2+)</name>
        <dbReference type="ChEBI" id="CHEBI:29035"/>
        <label>2</label>
    </ligand>
</feature>
<protein>
    <recommendedName>
        <fullName evidence="9 10">2,3-bisphosphoglycerate-independent phosphoglycerate mutase</fullName>
        <shortName evidence="10">BPG-independent PGAM</shortName>
        <shortName evidence="10">Phosphoglyceromutase</shortName>
        <shortName evidence="10">iPGM</shortName>
        <ecNumber evidence="4 10">5.4.2.12</ecNumber>
    </recommendedName>
</protein>
<feature type="binding site" evidence="10 13">
    <location>
        <position position="466"/>
    </location>
    <ligand>
        <name>Mn(2+)</name>
        <dbReference type="ChEBI" id="CHEBI:29035"/>
        <label>1</label>
    </ligand>
</feature>
<gene>
    <name evidence="10 16" type="primary">gpmI</name>
    <name evidence="16" type="ORF">MAGMO_3219</name>
</gene>
<comment type="cofactor">
    <cofactor evidence="10">
        <name>Mn(2+)</name>
        <dbReference type="ChEBI" id="CHEBI:29035"/>
    </cofactor>
    <text evidence="10">Binds 2 manganese ions per subunit.</text>
</comment>
<feature type="domain" description="Metalloenzyme" evidence="14">
    <location>
        <begin position="7"/>
        <end position="501"/>
    </location>
</feature>
<comment type="similarity">
    <text evidence="3 10">Belongs to the BPG-independent phosphoglycerate mutase family.</text>
</comment>
<evidence type="ECO:0000256" key="6">
    <source>
        <dbReference type="ARBA" id="ARBA00023152"/>
    </source>
</evidence>
<dbReference type="Pfam" id="PF01676">
    <property type="entry name" value="Metalloenzyme"/>
    <property type="match status" value="1"/>
</dbReference>
<feature type="binding site" evidence="10 12">
    <location>
        <begin position="263"/>
        <end position="266"/>
    </location>
    <ligand>
        <name>substrate</name>
    </ligand>
</feature>
<dbReference type="FunFam" id="3.40.1450.10:FF:000001">
    <property type="entry name" value="2,3-bisphosphoglycerate-independent phosphoglycerate mutase"/>
    <property type="match status" value="1"/>
</dbReference>
<dbReference type="GO" id="GO:0006007">
    <property type="term" value="P:glucose catabolic process"/>
    <property type="evidence" value="ECO:0007669"/>
    <property type="project" value="InterPro"/>
</dbReference>
<keyword evidence="7 10" id="KW-0464">Manganese</keyword>
<comment type="function">
    <text evidence="10">Catalyzes the interconversion of 2-phosphoglycerate and 3-phosphoglycerate.</text>
</comment>
<feature type="binding site" evidence="10 13">
    <location>
        <position position="65"/>
    </location>
    <ligand>
        <name>Mn(2+)</name>
        <dbReference type="ChEBI" id="CHEBI:29035"/>
        <label>2</label>
    </ligand>
</feature>
<accession>A0A1S7LMF3</accession>
<feature type="binding site" evidence="10 13">
    <location>
        <position position="407"/>
    </location>
    <ligand>
        <name>Mn(2+)</name>
        <dbReference type="ChEBI" id="CHEBI:29035"/>
        <label>1</label>
    </ligand>
</feature>
<dbReference type="NCBIfam" id="TIGR01307">
    <property type="entry name" value="pgm_bpd_ind"/>
    <property type="match status" value="1"/>
</dbReference>
<dbReference type="EC" id="5.4.2.12" evidence="4 10"/>
<feature type="binding site" evidence="10 12">
    <location>
        <position position="188"/>
    </location>
    <ligand>
        <name>substrate</name>
    </ligand>
</feature>
<evidence type="ECO:0000256" key="7">
    <source>
        <dbReference type="ARBA" id="ARBA00023211"/>
    </source>
</evidence>
<keyword evidence="6 10" id="KW-0324">Glycolysis</keyword>
<evidence type="ECO:0000256" key="10">
    <source>
        <dbReference type="HAMAP-Rule" id="MF_01038"/>
    </source>
</evidence>
<feature type="active site" description="Phosphoserine intermediate" evidence="10 11">
    <location>
        <position position="65"/>
    </location>
</feature>
<dbReference type="HAMAP" id="MF_01038">
    <property type="entry name" value="GpmI"/>
    <property type="match status" value="1"/>
</dbReference>
<feature type="binding site" evidence="10 12">
    <location>
        <begin position="156"/>
        <end position="157"/>
    </location>
    <ligand>
        <name>substrate</name>
    </ligand>
</feature>
<feature type="binding site" evidence="10 13">
    <location>
        <position position="449"/>
    </location>
    <ligand>
        <name>Mn(2+)</name>
        <dbReference type="ChEBI" id="CHEBI:29035"/>
        <label>2</label>
    </ligand>
</feature>
<dbReference type="EMBL" id="LO017727">
    <property type="protein sequence ID" value="CRH07359.1"/>
    <property type="molecule type" value="Genomic_DNA"/>
</dbReference>
<evidence type="ECO:0000256" key="9">
    <source>
        <dbReference type="ARBA" id="ARBA00071648"/>
    </source>
</evidence>